<reference evidence="1 2" key="1">
    <citation type="submission" date="2018-11" db="EMBL/GenBank/DDBJ databases">
        <authorList>
            <consortium name="Pathogen Informatics"/>
        </authorList>
    </citation>
    <scope>NUCLEOTIDE SEQUENCE [LARGE SCALE GENOMIC DNA]</scope>
</reference>
<gene>
    <name evidence="1" type="ORF">HPBE_LOCUS8154</name>
</gene>
<proteinExistence type="predicted"/>
<name>A0A183FLK5_HELPZ</name>
<organism evidence="2 3">
    <name type="scientific">Heligmosomoides polygyrus</name>
    <name type="common">Parasitic roundworm</name>
    <dbReference type="NCBI Taxonomy" id="6339"/>
    <lineage>
        <taxon>Eukaryota</taxon>
        <taxon>Metazoa</taxon>
        <taxon>Ecdysozoa</taxon>
        <taxon>Nematoda</taxon>
        <taxon>Chromadorea</taxon>
        <taxon>Rhabditida</taxon>
        <taxon>Rhabditina</taxon>
        <taxon>Rhabditomorpha</taxon>
        <taxon>Strongyloidea</taxon>
        <taxon>Heligmosomidae</taxon>
        <taxon>Heligmosomoides</taxon>
    </lineage>
</organism>
<evidence type="ECO:0000313" key="3">
    <source>
        <dbReference type="WBParaSite" id="HPBE_0000815301-mRNA-1"/>
    </source>
</evidence>
<sequence length="72" mass="7939">MGCGAVEEEDLLEALRLNKSESPAYLFYFVHHGLGVHRRTFGKQISVYRSMGADPKPQKVLLAVNIPPNKGG</sequence>
<evidence type="ECO:0000313" key="1">
    <source>
        <dbReference type="EMBL" id="VDO75149.1"/>
    </source>
</evidence>
<dbReference type="AlphaFoldDB" id="A0A183FLK5"/>
<reference evidence="3" key="2">
    <citation type="submission" date="2019-09" db="UniProtKB">
        <authorList>
            <consortium name="WormBaseParasite"/>
        </authorList>
    </citation>
    <scope>IDENTIFICATION</scope>
</reference>
<protein>
    <submittedName>
        <fullName evidence="3">CASPASE_P20 domain-containing protein</fullName>
    </submittedName>
</protein>
<keyword evidence="2" id="KW-1185">Reference proteome</keyword>
<accession>A0A183FLK5</accession>
<dbReference type="EMBL" id="UZAH01026071">
    <property type="protein sequence ID" value="VDO75149.1"/>
    <property type="molecule type" value="Genomic_DNA"/>
</dbReference>
<accession>A0A3P7YE23</accession>
<dbReference type="WBParaSite" id="HPBE_0000815301-mRNA-1">
    <property type="protein sequence ID" value="HPBE_0000815301-mRNA-1"/>
    <property type="gene ID" value="HPBE_0000815301"/>
</dbReference>
<evidence type="ECO:0000313" key="2">
    <source>
        <dbReference type="Proteomes" id="UP000050761"/>
    </source>
</evidence>
<dbReference type="Proteomes" id="UP000050761">
    <property type="component" value="Unassembled WGS sequence"/>
</dbReference>